<evidence type="ECO:0000313" key="4">
    <source>
        <dbReference type="Proteomes" id="UP000092714"/>
    </source>
</evidence>
<reference evidence="3 4" key="1">
    <citation type="submission" date="2016-06" db="EMBL/GenBank/DDBJ databases">
        <authorList>
            <person name="Kjaerup R.B."/>
            <person name="Dalgaard T.S."/>
            <person name="Juul-Madsen H.R."/>
        </authorList>
    </citation>
    <scope>NUCLEOTIDE SEQUENCE [LARGE SCALE GENOMIC DNA]</scope>
    <source>
        <strain evidence="3 4">373-A1</strain>
    </source>
</reference>
<dbReference type="PROSITE" id="PS00923">
    <property type="entry name" value="ASP_GLU_RACEMASE_1"/>
    <property type="match status" value="1"/>
</dbReference>
<dbReference type="OrthoDB" id="9803739at2"/>
<evidence type="ECO:0000256" key="2">
    <source>
        <dbReference type="ARBA" id="ARBA00023235"/>
    </source>
</evidence>
<organism evidence="3 4">
    <name type="scientific">Clostridium paraputrificum</name>
    <dbReference type="NCBI Taxonomy" id="29363"/>
    <lineage>
        <taxon>Bacteria</taxon>
        <taxon>Bacillati</taxon>
        <taxon>Bacillota</taxon>
        <taxon>Clostridia</taxon>
        <taxon>Eubacteriales</taxon>
        <taxon>Clostridiaceae</taxon>
        <taxon>Clostridium</taxon>
    </lineage>
</organism>
<dbReference type="Gene3D" id="3.40.50.1860">
    <property type="match status" value="2"/>
</dbReference>
<keyword evidence="2" id="KW-0413">Isomerase</keyword>
<dbReference type="SUPFAM" id="SSF53681">
    <property type="entry name" value="Aspartate/glutamate racemase"/>
    <property type="match status" value="2"/>
</dbReference>
<dbReference type="RefSeq" id="WP_065254783.1">
    <property type="nucleotide sequence ID" value="NZ_JADMZL010000011.1"/>
</dbReference>
<dbReference type="InterPro" id="IPR018187">
    <property type="entry name" value="Asp/Glu_racemase_AS_1"/>
</dbReference>
<dbReference type="InterPro" id="IPR001920">
    <property type="entry name" value="Asp/Glu_race"/>
</dbReference>
<dbReference type="PANTHER" id="PTHR21198">
    <property type="entry name" value="GLUTAMATE RACEMASE"/>
    <property type="match status" value="1"/>
</dbReference>
<dbReference type="eggNOG" id="COG1794">
    <property type="taxonomic scope" value="Bacteria"/>
</dbReference>
<accession>A0A1B8RLL6</accession>
<name>A0A1B8RLL6_9CLOT</name>
<sequence length="236" mass="26308">MSSNTGYNKLGVIGGMGPKATQLFMGMVIDRTNADKDQEHIPMVVLNDTTIPDRTSAILNKDESKVLNKLVEDAKLLETTGCKVIAVPCNTSHYFIDNVQSEVCIPIINMIKETVKYIYNRKKSIKKVAILATDGTISVGVYQKELELLDIESYIPSKDKQAMVMDIIYNQVKKGKIGNYGMFLKIERELKEAGCDGAILACTELSCFKEQHDLSDFYIDAMDILVSKSIEMCSKN</sequence>
<dbReference type="NCBIfam" id="TIGR00035">
    <property type="entry name" value="asp_race"/>
    <property type="match status" value="1"/>
</dbReference>
<comment type="similarity">
    <text evidence="1">Belongs to the aspartate/glutamate racemases family.</text>
</comment>
<dbReference type="AlphaFoldDB" id="A0A1B8RLL6"/>
<dbReference type="Proteomes" id="UP000092714">
    <property type="component" value="Unassembled WGS sequence"/>
</dbReference>
<dbReference type="Pfam" id="PF01177">
    <property type="entry name" value="Asp_Glu_race"/>
    <property type="match status" value="1"/>
</dbReference>
<dbReference type="InterPro" id="IPR015942">
    <property type="entry name" value="Asp/Glu/hydantoin_racemase"/>
</dbReference>
<keyword evidence="4" id="KW-1185">Reference proteome</keyword>
<evidence type="ECO:0000256" key="1">
    <source>
        <dbReference type="ARBA" id="ARBA00007847"/>
    </source>
</evidence>
<comment type="caution">
    <text evidence="3">The sequence shown here is derived from an EMBL/GenBank/DDBJ whole genome shotgun (WGS) entry which is preliminary data.</text>
</comment>
<proteinExistence type="inferred from homology"/>
<protein>
    <submittedName>
        <fullName evidence="3">Aspartate racemase</fullName>
    </submittedName>
</protein>
<dbReference type="GO" id="GO:0047661">
    <property type="term" value="F:amino-acid racemase activity"/>
    <property type="evidence" value="ECO:0007669"/>
    <property type="project" value="InterPro"/>
</dbReference>
<dbReference type="InterPro" id="IPR004380">
    <property type="entry name" value="Asp_race"/>
</dbReference>
<dbReference type="PANTHER" id="PTHR21198:SF7">
    <property type="entry name" value="ASPARTATE-GLUTAMATE RACEMASE FAMILY"/>
    <property type="match status" value="1"/>
</dbReference>
<evidence type="ECO:0000313" key="3">
    <source>
        <dbReference type="EMBL" id="OBY09644.1"/>
    </source>
</evidence>
<dbReference type="EMBL" id="MAPZ01000028">
    <property type="protein sequence ID" value="OBY09644.1"/>
    <property type="molecule type" value="Genomic_DNA"/>
</dbReference>
<gene>
    <name evidence="3" type="ORF">CP373A1_15010</name>
</gene>